<protein>
    <recommendedName>
        <fullName evidence="3">GNAT family N-acetyltransferase</fullName>
    </recommendedName>
</protein>
<keyword evidence="2" id="KW-1185">Reference proteome</keyword>
<evidence type="ECO:0000313" key="2">
    <source>
        <dbReference type="Proteomes" id="UP001596494"/>
    </source>
</evidence>
<sequence length="60" mass="6825">MEQLVQVRKLTLNDLPALTQMDTGIEDDYVIRIFDRLVASPSQELYGLFQEDQLLSLAGL</sequence>
<gene>
    <name evidence="1" type="ORF">ACFQMN_13960</name>
</gene>
<organism evidence="1 2">
    <name type="scientific">Halobacillus campisalis</name>
    <dbReference type="NCBI Taxonomy" id="435909"/>
    <lineage>
        <taxon>Bacteria</taxon>
        <taxon>Bacillati</taxon>
        <taxon>Bacillota</taxon>
        <taxon>Bacilli</taxon>
        <taxon>Bacillales</taxon>
        <taxon>Bacillaceae</taxon>
        <taxon>Halobacillus</taxon>
    </lineage>
</organism>
<dbReference type="EMBL" id="JBHTBY010000011">
    <property type="protein sequence ID" value="MFC7321988.1"/>
    <property type="molecule type" value="Genomic_DNA"/>
</dbReference>
<evidence type="ECO:0000313" key="1">
    <source>
        <dbReference type="EMBL" id="MFC7321988.1"/>
    </source>
</evidence>
<dbReference type="RefSeq" id="WP_289215909.1">
    <property type="nucleotide sequence ID" value="NZ_JAPVRC010000004.1"/>
</dbReference>
<accession>A0ABW2K566</accession>
<evidence type="ECO:0008006" key="3">
    <source>
        <dbReference type="Google" id="ProtNLM"/>
    </source>
</evidence>
<reference evidence="2" key="1">
    <citation type="journal article" date="2019" name="Int. J. Syst. Evol. Microbiol.">
        <title>The Global Catalogue of Microorganisms (GCM) 10K type strain sequencing project: providing services to taxonomists for standard genome sequencing and annotation.</title>
        <authorList>
            <consortium name="The Broad Institute Genomics Platform"/>
            <consortium name="The Broad Institute Genome Sequencing Center for Infectious Disease"/>
            <person name="Wu L."/>
            <person name="Ma J."/>
        </authorList>
    </citation>
    <scope>NUCLEOTIDE SEQUENCE [LARGE SCALE GENOMIC DNA]</scope>
    <source>
        <strain evidence="2">CCUG 73951</strain>
    </source>
</reference>
<comment type="caution">
    <text evidence="1">The sequence shown here is derived from an EMBL/GenBank/DDBJ whole genome shotgun (WGS) entry which is preliminary data.</text>
</comment>
<proteinExistence type="predicted"/>
<dbReference type="Proteomes" id="UP001596494">
    <property type="component" value="Unassembled WGS sequence"/>
</dbReference>
<name>A0ABW2K566_9BACI</name>